<evidence type="ECO:0000313" key="4">
    <source>
        <dbReference type="EMBL" id="CAF4274224.1"/>
    </source>
</evidence>
<dbReference type="PROSITE" id="PS50994">
    <property type="entry name" value="INTEGRASE"/>
    <property type="match status" value="1"/>
</dbReference>
<dbReference type="SUPFAM" id="SSF53098">
    <property type="entry name" value="Ribonuclease H-like"/>
    <property type="match status" value="1"/>
</dbReference>
<dbReference type="Proteomes" id="UP000663829">
    <property type="component" value="Unassembled WGS sequence"/>
</dbReference>
<reference evidence="3" key="1">
    <citation type="submission" date="2021-02" db="EMBL/GenBank/DDBJ databases">
        <authorList>
            <person name="Nowell W R."/>
        </authorList>
    </citation>
    <scope>NUCLEOTIDE SEQUENCE</scope>
</reference>
<dbReference type="GO" id="GO:0003676">
    <property type="term" value="F:nucleic acid binding"/>
    <property type="evidence" value="ECO:0007669"/>
    <property type="project" value="InterPro"/>
</dbReference>
<organism evidence="3 5">
    <name type="scientific">Didymodactylos carnosus</name>
    <dbReference type="NCBI Taxonomy" id="1234261"/>
    <lineage>
        <taxon>Eukaryota</taxon>
        <taxon>Metazoa</taxon>
        <taxon>Spiralia</taxon>
        <taxon>Gnathifera</taxon>
        <taxon>Rotifera</taxon>
        <taxon>Eurotatoria</taxon>
        <taxon>Bdelloidea</taxon>
        <taxon>Philodinida</taxon>
        <taxon>Philodinidae</taxon>
        <taxon>Didymodactylos</taxon>
    </lineage>
</organism>
<dbReference type="GO" id="GO:0015074">
    <property type="term" value="P:DNA integration"/>
    <property type="evidence" value="ECO:0007669"/>
    <property type="project" value="InterPro"/>
</dbReference>
<evidence type="ECO:0000313" key="3">
    <source>
        <dbReference type="EMBL" id="CAF1380204.1"/>
    </source>
</evidence>
<accession>A0A815JRN4</accession>
<dbReference type="InterPro" id="IPR036397">
    <property type="entry name" value="RNaseH_sf"/>
</dbReference>
<dbReference type="Proteomes" id="UP000681722">
    <property type="component" value="Unassembled WGS sequence"/>
</dbReference>
<dbReference type="PANTHER" id="PTHR37984:SF15">
    <property type="entry name" value="INTEGRASE CATALYTIC DOMAIN-CONTAINING PROTEIN"/>
    <property type="match status" value="1"/>
</dbReference>
<dbReference type="Pfam" id="PF00665">
    <property type="entry name" value="rve"/>
    <property type="match status" value="1"/>
</dbReference>
<feature type="compositionally biased region" description="Low complexity" evidence="1">
    <location>
        <begin position="10"/>
        <end position="27"/>
    </location>
</feature>
<dbReference type="EMBL" id="CAJOBC010080972">
    <property type="protein sequence ID" value="CAF4274224.1"/>
    <property type="molecule type" value="Genomic_DNA"/>
</dbReference>
<comment type="caution">
    <text evidence="3">The sequence shown here is derived from an EMBL/GenBank/DDBJ whole genome shotgun (WGS) entry which is preliminary data.</text>
</comment>
<evidence type="ECO:0000313" key="5">
    <source>
        <dbReference type="Proteomes" id="UP000663829"/>
    </source>
</evidence>
<dbReference type="InterPro" id="IPR041588">
    <property type="entry name" value="Integrase_H2C2"/>
</dbReference>
<dbReference type="FunFam" id="3.30.420.10:FF:000032">
    <property type="entry name" value="Retrovirus-related Pol polyprotein from transposon 297-like Protein"/>
    <property type="match status" value="1"/>
</dbReference>
<dbReference type="Gene3D" id="3.30.420.10">
    <property type="entry name" value="Ribonuclease H-like superfamily/Ribonuclease H"/>
    <property type="match status" value="1"/>
</dbReference>
<dbReference type="InterPro" id="IPR012337">
    <property type="entry name" value="RNaseH-like_sf"/>
</dbReference>
<sequence length="422" mass="48114">MLRQPHPIVPLSLPSNLPDPDQQPTTTRTSLPISPAHPSVINLSLDAVTAAQERDPKIRNIIDRIRDGKNESNFVLHDNILYCLVSKNSRATRSHVPYIPPSMVPAVLETFHDHPLSSHFGVRRTLYKIKPRAWWPNMQRGIENHIASCHQCAHHRTCRKKIPGHLKSIEPPNDVFQVIHLDFWDPVRSSKQGNQYVLVLTDNLSKYVIAQALPNNTVKATAEVIINNFILVHGVPERIITDNGVHFNNALVKVITSAMNINHAFSASYHPQTNGQVERFNATFSTQLAKYCNEDHDDWDDNLQSVLYAYNTGIHATTGFTPYELAFGRKQNRPFDPIAPTITIPATGDFYNRLIRTRKILINHSPENIQRQQQRAKHRYDQHRKTTSYSIGDYVFVKVCTGRIKLDERWIDPCCIVDKSGE</sequence>
<protein>
    <recommendedName>
        <fullName evidence="2">Integrase catalytic domain-containing protein</fullName>
    </recommendedName>
</protein>
<name>A0A815JRN4_9BILA</name>
<keyword evidence="5" id="KW-1185">Reference proteome</keyword>
<dbReference type="OrthoDB" id="425619at2759"/>
<dbReference type="Gene3D" id="1.10.340.70">
    <property type="match status" value="1"/>
</dbReference>
<dbReference type="InterPro" id="IPR001584">
    <property type="entry name" value="Integrase_cat-core"/>
</dbReference>
<dbReference type="Pfam" id="PF17921">
    <property type="entry name" value="Integrase_H2C2"/>
    <property type="match status" value="1"/>
</dbReference>
<dbReference type="AlphaFoldDB" id="A0A815JRN4"/>
<feature type="domain" description="Integrase catalytic" evidence="2">
    <location>
        <begin position="167"/>
        <end position="330"/>
    </location>
</feature>
<evidence type="ECO:0000259" key="2">
    <source>
        <dbReference type="PROSITE" id="PS50994"/>
    </source>
</evidence>
<proteinExistence type="predicted"/>
<dbReference type="EMBL" id="CAJNOQ010016399">
    <property type="protein sequence ID" value="CAF1380204.1"/>
    <property type="molecule type" value="Genomic_DNA"/>
</dbReference>
<evidence type="ECO:0000256" key="1">
    <source>
        <dbReference type="SAM" id="MobiDB-lite"/>
    </source>
</evidence>
<dbReference type="PANTHER" id="PTHR37984">
    <property type="entry name" value="PROTEIN CBG26694"/>
    <property type="match status" value="1"/>
</dbReference>
<gene>
    <name evidence="3" type="ORF">GPM918_LOCUS32290</name>
    <name evidence="4" type="ORF">SRO942_LOCUS32956</name>
</gene>
<dbReference type="InterPro" id="IPR050951">
    <property type="entry name" value="Retrovirus_Pol_polyprotein"/>
</dbReference>
<dbReference type="FunFam" id="1.10.340.70:FF:000001">
    <property type="entry name" value="Retrovirus-related Pol polyprotein from transposon gypsy-like Protein"/>
    <property type="match status" value="1"/>
</dbReference>
<feature type="region of interest" description="Disordered" evidence="1">
    <location>
        <begin position="1"/>
        <end position="35"/>
    </location>
</feature>